<dbReference type="GeneID" id="25990961"/>
<dbReference type="HOGENOM" id="CLU_002289_7_2_1"/>
<dbReference type="VEuPathDB" id="FungiDB:A1Q1_07449"/>
<dbReference type="PANTHER" id="PTHR11453:SF82">
    <property type="entry name" value="BORON TRANSPORTER 1"/>
    <property type="match status" value="1"/>
</dbReference>
<dbReference type="KEGG" id="tasa:A1Q1_07449"/>
<dbReference type="RefSeq" id="XP_014184250.1">
    <property type="nucleotide sequence ID" value="XM_014328775.1"/>
</dbReference>
<gene>
    <name evidence="8" type="ORF">A1Q1_07449</name>
</gene>
<dbReference type="GO" id="GO:0006820">
    <property type="term" value="P:monoatomic anion transport"/>
    <property type="evidence" value="ECO:0007669"/>
    <property type="project" value="InterPro"/>
</dbReference>
<keyword evidence="3 6" id="KW-1133">Transmembrane helix</keyword>
<keyword evidence="2 6" id="KW-0812">Transmembrane</keyword>
<dbReference type="GO" id="GO:0050801">
    <property type="term" value="P:monoatomic ion homeostasis"/>
    <property type="evidence" value="ECO:0007669"/>
    <property type="project" value="TreeGrafter"/>
</dbReference>
<organism evidence="8 9">
    <name type="scientific">Trichosporon asahii var. asahii (strain ATCC 90039 / CBS 2479 / JCM 2466 / KCTC 7840 / NBRC 103889/ NCYC 2677 / UAMH 7654)</name>
    <name type="common">Yeast</name>
    <dbReference type="NCBI Taxonomy" id="1186058"/>
    <lineage>
        <taxon>Eukaryota</taxon>
        <taxon>Fungi</taxon>
        <taxon>Dikarya</taxon>
        <taxon>Basidiomycota</taxon>
        <taxon>Agaricomycotina</taxon>
        <taxon>Tremellomycetes</taxon>
        <taxon>Trichosporonales</taxon>
        <taxon>Trichosporonaceae</taxon>
        <taxon>Trichosporon</taxon>
    </lineage>
</organism>
<proteinExistence type="predicted"/>
<evidence type="ECO:0000256" key="6">
    <source>
        <dbReference type="SAM" id="Phobius"/>
    </source>
</evidence>
<evidence type="ECO:0000256" key="2">
    <source>
        <dbReference type="ARBA" id="ARBA00022692"/>
    </source>
</evidence>
<evidence type="ECO:0000259" key="7">
    <source>
        <dbReference type="Pfam" id="PF00955"/>
    </source>
</evidence>
<feature type="transmembrane region" description="Helical" evidence="6">
    <location>
        <begin position="250"/>
        <end position="267"/>
    </location>
</feature>
<evidence type="ECO:0000313" key="9">
    <source>
        <dbReference type="Proteomes" id="UP000002748"/>
    </source>
</evidence>
<accession>J8TJ66</accession>
<comment type="caution">
    <text evidence="8">The sequence shown here is derived from an EMBL/GenBank/DDBJ whole genome shotgun (WGS) entry which is preliminary data.</text>
</comment>
<evidence type="ECO:0000256" key="4">
    <source>
        <dbReference type="ARBA" id="ARBA00023136"/>
    </source>
</evidence>
<feature type="domain" description="Bicarbonate transporter-like transmembrane" evidence="7">
    <location>
        <begin position="403"/>
        <end position="545"/>
    </location>
</feature>
<evidence type="ECO:0000256" key="1">
    <source>
        <dbReference type="ARBA" id="ARBA00004141"/>
    </source>
</evidence>
<dbReference type="InterPro" id="IPR011531">
    <property type="entry name" value="HCO3_transpt-like_TM_dom"/>
</dbReference>
<dbReference type="GO" id="GO:0005452">
    <property type="term" value="F:solute:inorganic anion antiporter activity"/>
    <property type="evidence" value="ECO:0007669"/>
    <property type="project" value="InterPro"/>
</dbReference>
<dbReference type="Pfam" id="PF00955">
    <property type="entry name" value="HCO3_cotransp"/>
    <property type="match status" value="2"/>
</dbReference>
<evidence type="ECO:0000313" key="8">
    <source>
        <dbReference type="EMBL" id="EJT53211.1"/>
    </source>
</evidence>
<sequence>MGRRLSSSSSRLKRVESPADAYSPPIRAERPSNPPEPPLTLLHTTVSRASRRAEAAEEAPEITREKSRTSVHAPKTYNVWIPFSGIMHDIRARLPWYWSDWKDAWNYRVIPATWEATGQYGVQEVLLASFMAAFVASVFGGQPLLISGVTAGLNMVKLIKYFTRMFCDTLGFCELFCRMSKLTADVGAVYVQYGIQVVSRQFHQSSPGSAILGILFVLEKNMTLPTTAHSFQPAGDRSWLVRFWQLPGKYVGIAFPFGIVLFILFYFDANVSSLIAQDSEYPLRKPAAFHWDTFLLGITTFIAGLLGVPAPNGLIPQAPLHTASLVVMGYEDGEHAPLQRRDSGEDVAARDFSDAEEGRAAPLKTVKSRASSVGLTRRVTQLSDRAQEARRRRAAEAERRKEEREIPVAVVEQRVSNLAQGCLCLVLMTKPFEHVLGLIPKGVMAGLFWYMGTDALLNSGVTAKMLYLVRDPRAISPSDPLNHVRKSRIILFTLIQLIGFGATFAITQTIAAIGFPVVIILMVPVRFFIVPHLGFTKEELEILDGPVASPFVSCRATGW</sequence>
<dbReference type="PANTHER" id="PTHR11453">
    <property type="entry name" value="ANION EXCHANGE PROTEIN"/>
    <property type="match status" value="1"/>
</dbReference>
<dbReference type="GO" id="GO:0005886">
    <property type="term" value="C:plasma membrane"/>
    <property type="evidence" value="ECO:0007669"/>
    <property type="project" value="TreeGrafter"/>
</dbReference>
<comment type="subcellular location">
    <subcellularLocation>
        <location evidence="1">Membrane</location>
        <topology evidence="1">Multi-pass membrane protein</topology>
    </subcellularLocation>
</comment>
<dbReference type="InterPro" id="IPR003020">
    <property type="entry name" value="HCO3_transpt_euk"/>
</dbReference>
<feature type="transmembrane region" description="Helical" evidence="6">
    <location>
        <begin position="489"/>
        <end position="506"/>
    </location>
</feature>
<protein>
    <submittedName>
        <fullName evidence="8">Anion transporter</fullName>
    </submittedName>
</protein>
<dbReference type="GO" id="GO:0080139">
    <property type="term" value="F:borate efflux transmembrane transporter activity"/>
    <property type="evidence" value="ECO:0007669"/>
    <property type="project" value="TreeGrafter"/>
</dbReference>
<dbReference type="Proteomes" id="UP000002748">
    <property type="component" value="Unassembled WGS sequence"/>
</dbReference>
<feature type="region of interest" description="Disordered" evidence="5">
    <location>
        <begin position="381"/>
        <end position="401"/>
    </location>
</feature>
<feature type="region of interest" description="Disordered" evidence="5">
    <location>
        <begin position="1"/>
        <end position="41"/>
    </location>
</feature>
<keyword evidence="4 6" id="KW-0472">Membrane</keyword>
<dbReference type="EMBL" id="ALBS01000005">
    <property type="protein sequence ID" value="EJT53211.1"/>
    <property type="molecule type" value="Genomic_DNA"/>
</dbReference>
<dbReference type="GO" id="GO:0000324">
    <property type="term" value="C:fungal-type vacuole"/>
    <property type="evidence" value="ECO:0007669"/>
    <property type="project" value="TreeGrafter"/>
</dbReference>
<name>J8TJ66_TRIAS</name>
<dbReference type="OrthoDB" id="1735926at2759"/>
<feature type="transmembrane region" description="Helical" evidence="6">
    <location>
        <begin position="512"/>
        <end position="529"/>
    </location>
</feature>
<feature type="transmembrane region" description="Helical" evidence="6">
    <location>
        <begin position="287"/>
        <end position="308"/>
    </location>
</feature>
<feature type="compositionally biased region" description="Basic and acidic residues" evidence="5">
    <location>
        <begin position="385"/>
        <end position="401"/>
    </location>
</feature>
<feature type="compositionally biased region" description="Low complexity" evidence="5">
    <location>
        <begin position="1"/>
        <end position="10"/>
    </location>
</feature>
<dbReference type="AlphaFoldDB" id="J8TJ66"/>
<evidence type="ECO:0000256" key="5">
    <source>
        <dbReference type="SAM" id="MobiDB-lite"/>
    </source>
</evidence>
<dbReference type="Gene3D" id="1.10.287.570">
    <property type="entry name" value="Helical hairpin bin"/>
    <property type="match status" value="1"/>
</dbReference>
<feature type="domain" description="Bicarbonate transporter-like transmembrane" evidence="7">
    <location>
        <begin position="217"/>
        <end position="329"/>
    </location>
</feature>
<reference evidence="8 9" key="1">
    <citation type="journal article" date="2012" name="Eukaryot. Cell">
        <title>Draft genome sequence of CBS 2479, the standard type strain of Trichosporon asahii.</title>
        <authorList>
            <person name="Yang R.Y."/>
            <person name="Li H.T."/>
            <person name="Zhu H."/>
            <person name="Zhou G.P."/>
            <person name="Wang M."/>
            <person name="Wang L."/>
        </authorList>
    </citation>
    <scope>NUCLEOTIDE SEQUENCE [LARGE SCALE GENOMIC DNA]</scope>
    <source>
        <strain evidence="9">ATCC 90039 / CBS 2479 / JCM 2466 / KCTC 7840 / NCYC 2677 / UAMH 7654</strain>
    </source>
</reference>
<evidence type="ECO:0000256" key="3">
    <source>
        <dbReference type="ARBA" id="ARBA00022989"/>
    </source>
</evidence>